<evidence type="ECO:0000256" key="3">
    <source>
        <dbReference type="ARBA" id="ARBA00009263"/>
    </source>
</evidence>
<keyword evidence="9" id="KW-1185">Reference proteome</keyword>
<dbReference type="Gene3D" id="3.90.25.10">
    <property type="entry name" value="UDP-galactose 4-epimerase, domain 1"/>
    <property type="match status" value="1"/>
</dbReference>
<dbReference type="RefSeq" id="WP_163473009.1">
    <property type="nucleotide sequence ID" value="NZ_JAAGWZ010000002.1"/>
</dbReference>
<sequence length="323" mass="34631">MTTALITGITGQTGSYLCEQLLAAGVRVHGLVRDADDLEPSFRERSPQALLHTGDLASADGLRRLVDEVEPDTIYNLGGLTSVAASWDDPDAVGLINGLRVGTLLQAARDLGRRRGEPVAVVQASTAEMFGNAAQVPQTESTPIAPVNPYGAAKAYAHHLVGVYRAAGVPASSCILYNHESPRRPVTFVTRKITRGVARIAAGLDDALVLGNLDAERDWGWAPDYADALVRAAGHPGDYIIATGERHTVRDFVGAAFAAVGIAEWSGLVVQDPRFMRPQDAPTQLGDARRAREVLGWEPRVRFDEIVRRMVENDVALIAAQAD</sequence>
<comment type="function">
    <text evidence="6">Catalyzes the conversion of GDP-D-mannose to GDP-4-dehydro-6-deoxy-D-mannose.</text>
</comment>
<evidence type="ECO:0000259" key="7">
    <source>
        <dbReference type="Pfam" id="PF16363"/>
    </source>
</evidence>
<comment type="cofactor">
    <cofactor evidence="2">
        <name>NADP(+)</name>
        <dbReference type="ChEBI" id="CHEBI:58349"/>
    </cofactor>
</comment>
<accession>A0A7C9TR32</accession>
<dbReference type="Proteomes" id="UP000479756">
    <property type="component" value="Unassembled WGS sequence"/>
</dbReference>
<dbReference type="Gene3D" id="3.40.50.720">
    <property type="entry name" value="NAD(P)-binding Rossmann-like Domain"/>
    <property type="match status" value="1"/>
</dbReference>
<dbReference type="CDD" id="cd05260">
    <property type="entry name" value="GDP_MD_SDR_e"/>
    <property type="match status" value="1"/>
</dbReference>
<evidence type="ECO:0000256" key="5">
    <source>
        <dbReference type="ARBA" id="ARBA00023239"/>
    </source>
</evidence>
<proteinExistence type="inferred from homology"/>
<dbReference type="Pfam" id="PF16363">
    <property type="entry name" value="GDP_Man_Dehyd"/>
    <property type="match status" value="1"/>
</dbReference>
<dbReference type="PANTHER" id="PTHR43715">
    <property type="entry name" value="GDP-MANNOSE 4,6-DEHYDRATASE"/>
    <property type="match status" value="1"/>
</dbReference>
<comment type="catalytic activity">
    <reaction evidence="1">
        <text>GDP-alpha-D-mannose = GDP-4-dehydro-alpha-D-rhamnose + H2O</text>
        <dbReference type="Rhea" id="RHEA:23820"/>
        <dbReference type="ChEBI" id="CHEBI:15377"/>
        <dbReference type="ChEBI" id="CHEBI:57527"/>
        <dbReference type="ChEBI" id="CHEBI:57964"/>
        <dbReference type="EC" id="4.2.1.47"/>
    </reaction>
</comment>
<dbReference type="AlphaFoldDB" id="A0A7C9TR32"/>
<keyword evidence="5" id="KW-0456">Lyase</keyword>
<organism evidence="8 9">
    <name type="scientific">Galbitalea soli</name>
    <dbReference type="NCBI Taxonomy" id="1268042"/>
    <lineage>
        <taxon>Bacteria</taxon>
        <taxon>Bacillati</taxon>
        <taxon>Actinomycetota</taxon>
        <taxon>Actinomycetes</taxon>
        <taxon>Micrococcales</taxon>
        <taxon>Microbacteriaceae</taxon>
        <taxon>Galbitalea</taxon>
    </lineage>
</organism>
<comment type="caution">
    <text evidence="8">The sequence shown here is derived from an EMBL/GenBank/DDBJ whole genome shotgun (WGS) entry which is preliminary data.</text>
</comment>
<name>A0A7C9TR32_9MICO</name>
<evidence type="ECO:0000256" key="1">
    <source>
        <dbReference type="ARBA" id="ARBA00000188"/>
    </source>
</evidence>
<evidence type="ECO:0000256" key="6">
    <source>
        <dbReference type="ARBA" id="ARBA00059383"/>
    </source>
</evidence>
<evidence type="ECO:0000313" key="9">
    <source>
        <dbReference type="Proteomes" id="UP000479756"/>
    </source>
</evidence>
<dbReference type="FunFam" id="3.40.50.720:FF:000924">
    <property type="entry name" value="GDP-mannose 4,6 dehydratase"/>
    <property type="match status" value="1"/>
</dbReference>
<dbReference type="SUPFAM" id="SSF51735">
    <property type="entry name" value="NAD(P)-binding Rossmann-fold domains"/>
    <property type="match status" value="1"/>
</dbReference>
<evidence type="ECO:0000256" key="2">
    <source>
        <dbReference type="ARBA" id="ARBA00001937"/>
    </source>
</evidence>
<evidence type="ECO:0000313" key="8">
    <source>
        <dbReference type="EMBL" id="NEM91341.1"/>
    </source>
</evidence>
<evidence type="ECO:0000256" key="4">
    <source>
        <dbReference type="ARBA" id="ARBA00011989"/>
    </source>
</evidence>
<dbReference type="GO" id="GO:0042351">
    <property type="term" value="P:'de novo' GDP-L-fucose biosynthetic process"/>
    <property type="evidence" value="ECO:0007669"/>
    <property type="project" value="TreeGrafter"/>
</dbReference>
<dbReference type="InterPro" id="IPR016040">
    <property type="entry name" value="NAD(P)-bd_dom"/>
</dbReference>
<dbReference type="EMBL" id="JAAGWZ010000002">
    <property type="protein sequence ID" value="NEM91341.1"/>
    <property type="molecule type" value="Genomic_DNA"/>
</dbReference>
<gene>
    <name evidence="8" type="ORF">G3T37_08210</name>
</gene>
<dbReference type="InterPro" id="IPR006368">
    <property type="entry name" value="GDP_Man_deHydtase"/>
</dbReference>
<feature type="domain" description="NAD(P)-binding" evidence="7">
    <location>
        <begin position="5"/>
        <end position="310"/>
    </location>
</feature>
<dbReference type="InterPro" id="IPR036291">
    <property type="entry name" value="NAD(P)-bd_dom_sf"/>
</dbReference>
<dbReference type="PANTHER" id="PTHR43715:SF1">
    <property type="entry name" value="GDP-MANNOSE 4,6 DEHYDRATASE"/>
    <property type="match status" value="1"/>
</dbReference>
<comment type="similarity">
    <text evidence="3">Belongs to the NAD(P)-dependent epimerase/dehydratase family. GDP-mannose 4,6-dehydratase subfamily.</text>
</comment>
<dbReference type="GO" id="GO:0008446">
    <property type="term" value="F:GDP-mannose 4,6-dehydratase activity"/>
    <property type="evidence" value="ECO:0007669"/>
    <property type="project" value="UniProtKB-EC"/>
</dbReference>
<dbReference type="EC" id="4.2.1.47" evidence="4"/>
<protein>
    <recommendedName>
        <fullName evidence="4">GDP-mannose 4,6-dehydratase</fullName>
        <ecNumber evidence="4">4.2.1.47</ecNumber>
    </recommendedName>
</protein>
<reference evidence="8 9" key="1">
    <citation type="journal article" date="2014" name="Int. J. Syst. Evol. Microbiol.">
        <title>Description of Galbitalea soli gen. nov., sp. nov., and Frondihabitans sucicola sp. nov.</title>
        <authorList>
            <person name="Kim S.J."/>
            <person name="Lim J.M."/>
            <person name="Ahn J.H."/>
            <person name="Weon H.Y."/>
            <person name="Hamada M."/>
            <person name="Suzuki K."/>
            <person name="Ahn T.Y."/>
            <person name="Kwon S.W."/>
        </authorList>
    </citation>
    <scope>NUCLEOTIDE SEQUENCE [LARGE SCALE GENOMIC DNA]</scope>
    <source>
        <strain evidence="8 9">NBRC 108727</strain>
    </source>
</reference>